<evidence type="ECO:0000313" key="3">
    <source>
        <dbReference type="Proteomes" id="UP000638848"/>
    </source>
</evidence>
<sequence length="337" mass="37902">MARIGLVGFFGWGNYGDELFLDNWKNSIGLHHEVSVVHDQLSAPYFSRQATEVAKEFDALVIGGGDLVIPNKISPLYWNRAWLQRPIYISGVGVPTWIKHHAPDVMERLRHFFQHPNVRHIGARDRESAEWIRRHLEPTVPVEDHADLVFNMTMPPATVFENPTVGINLRTHRADSDPTQLVNVCREMRSRGYDVVNIVLGTGRTRAADLDVARQFPFEDQIVLESENMHDLSSYLGGLDLLLSNKFHGTVVATMYGVSSVVLSATTKSRNLYSRLDRRALLSTNEDPDMLAKADLARVPVSRLAVQELEAEANTAVRALVRRIDNDFPAPAQRPVP</sequence>
<dbReference type="EMBL" id="BMEQ01000018">
    <property type="protein sequence ID" value="GGG64080.1"/>
    <property type="molecule type" value="Genomic_DNA"/>
</dbReference>
<gene>
    <name evidence="2" type="ORF">GCM10011374_29530</name>
</gene>
<dbReference type="Pfam" id="PF04230">
    <property type="entry name" value="PS_pyruv_trans"/>
    <property type="match status" value="1"/>
</dbReference>
<dbReference type="PANTHER" id="PTHR36836:SF1">
    <property type="entry name" value="COLANIC ACID BIOSYNTHESIS PROTEIN WCAK"/>
    <property type="match status" value="1"/>
</dbReference>
<keyword evidence="3" id="KW-1185">Reference proteome</keyword>
<dbReference type="InterPro" id="IPR007345">
    <property type="entry name" value="Polysacch_pyruvyl_Trfase"/>
</dbReference>
<evidence type="ECO:0000259" key="1">
    <source>
        <dbReference type="Pfam" id="PF04230"/>
    </source>
</evidence>
<dbReference type="RefSeq" id="WP_188538554.1">
    <property type="nucleotide sequence ID" value="NZ_BMEQ01000018.1"/>
</dbReference>
<reference evidence="2" key="2">
    <citation type="submission" date="2020-09" db="EMBL/GenBank/DDBJ databases">
        <authorList>
            <person name="Sun Q."/>
            <person name="Zhou Y."/>
        </authorList>
    </citation>
    <scope>NUCLEOTIDE SEQUENCE</scope>
    <source>
        <strain evidence="2">CGMCC 1.12187</strain>
    </source>
</reference>
<dbReference type="Proteomes" id="UP000638848">
    <property type="component" value="Unassembled WGS sequence"/>
</dbReference>
<comment type="caution">
    <text evidence="2">The sequence shown here is derived from an EMBL/GenBank/DDBJ whole genome shotgun (WGS) entry which is preliminary data.</text>
</comment>
<dbReference type="AlphaFoldDB" id="A0A917H154"/>
<accession>A0A917H154</accession>
<reference evidence="2" key="1">
    <citation type="journal article" date="2014" name="Int. J. Syst. Evol. Microbiol.">
        <title>Complete genome sequence of Corynebacterium casei LMG S-19264T (=DSM 44701T), isolated from a smear-ripened cheese.</title>
        <authorList>
            <consortium name="US DOE Joint Genome Institute (JGI-PGF)"/>
            <person name="Walter F."/>
            <person name="Albersmeier A."/>
            <person name="Kalinowski J."/>
            <person name="Ruckert C."/>
        </authorList>
    </citation>
    <scope>NUCLEOTIDE SEQUENCE</scope>
    <source>
        <strain evidence="2">CGMCC 1.12187</strain>
    </source>
</reference>
<proteinExistence type="predicted"/>
<feature type="domain" description="Polysaccharide pyruvyl transferase" evidence="1">
    <location>
        <begin position="14"/>
        <end position="264"/>
    </location>
</feature>
<dbReference type="PANTHER" id="PTHR36836">
    <property type="entry name" value="COLANIC ACID BIOSYNTHESIS PROTEIN WCAK"/>
    <property type="match status" value="1"/>
</dbReference>
<protein>
    <recommendedName>
        <fullName evidence="1">Polysaccharide pyruvyl transferase domain-containing protein</fullName>
    </recommendedName>
</protein>
<organism evidence="2 3">
    <name type="scientific">Kocuria dechangensis</name>
    <dbReference type="NCBI Taxonomy" id="1176249"/>
    <lineage>
        <taxon>Bacteria</taxon>
        <taxon>Bacillati</taxon>
        <taxon>Actinomycetota</taxon>
        <taxon>Actinomycetes</taxon>
        <taxon>Micrococcales</taxon>
        <taxon>Micrococcaceae</taxon>
        <taxon>Kocuria</taxon>
    </lineage>
</organism>
<name>A0A917H154_9MICC</name>
<evidence type="ECO:0000313" key="2">
    <source>
        <dbReference type="EMBL" id="GGG64080.1"/>
    </source>
</evidence>